<dbReference type="Pfam" id="PF13519">
    <property type="entry name" value="VWA_2"/>
    <property type="match status" value="1"/>
</dbReference>
<dbReference type="SUPFAM" id="SSF53300">
    <property type="entry name" value="vWA-like"/>
    <property type="match status" value="1"/>
</dbReference>
<sequence length="665" mass="68237">MRLPLLTSAVVTLLLAAGPSASPTSPAAVDGERAADTPGKLVLVLDSSGSMAEPAGGGQSRIEAARTALGEVIDTLPEEQEVALRVFGAEVELAGQPGACQDSQRVVDLGTDNREELRAAVESYRPYGETPTGYALRQAGEDLGEEGQRSIVLVSDGEPTCDPDPCPVARQLVRDGVDVRIDVVGLSVSGAAREQLQCVADAGRGTYYDADDVEEIISGLTTSAARAARPFDLTGTPVEGTATEAGAPVIGPGQWLDTMPADGALYYRLPRSVPGSTLHVGMATRSRPDATAASARLTILPSGGGISCASEASIGVVLGMRNPLLLGGLSSADEDPTAPCNTDEELLLEIEHGTGDTGPLTGQPLEIAVHEEPPLADPGNPPADVALLDGGAWKPLTPDTEATDVAPGTSLASAPVIGEGTWSADIQPGEAQVFAVPVDWGQNVQFQLDTRITREAAEAAAVGSDLGLTAVGPLRARDEVDFYAQEPPSWTTTAFGNIPAGTPFRTGARTQPVGYDHRFELGPDAGSSVAGLRYVQVAYNVRGEDANLPYTLTVRVNGEAGRGAPAYDESAGLPVPAADSPLVGDEVPEGTDPDDPDDPDDTATDDTEAADAAGDDAVEPASEQDEGSGPWPIVGGAAGAALVLALVAVVVARRRRARPSTGPGR</sequence>
<keyword evidence="3" id="KW-0732">Signal</keyword>
<accession>A0ABP8W156</accession>
<dbReference type="InterPro" id="IPR036465">
    <property type="entry name" value="vWFA_dom_sf"/>
</dbReference>
<evidence type="ECO:0000259" key="4">
    <source>
        <dbReference type="PROSITE" id="PS50234"/>
    </source>
</evidence>
<feature type="signal peptide" evidence="3">
    <location>
        <begin position="1"/>
        <end position="27"/>
    </location>
</feature>
<keyword evidence="6" id="KW-1185">Reference proteome</keyword>
<comment type="caution">
    <text evidence="5">The sequence shown here is derived from an EMBL/GenBank/DDBJ whole genome shotgun (WGS) entry which is preliminary data.</text>
</comment>
<proteinExistence type="predicted"/>
<feature type="chain" id="PRO_5046891671" evidence="3">
    <location>
        <begin position="28"/>
        <end position="665"/>
    </location>
</feature>
<dbReference type="SMART" id="SM00327">
    <property type="entry name" value="VWA"/>
    <property type="match status" value="1"/>
</dbReference>
<gene>
    <name evidence="5" type="ORF">GCM10023226_12490</name>
</gene>
<feature type="compositionally biased region" description="Acidic residues" evidence="1">
    <location>
        <begin position="586"/>
        <end position="626"/>
    </location>
</feature>
<evidence type="ECO:0000313" key="5">
    <source>
        <dbReference type="EMBL" id="GAA4676775.1"/>
    </source>
</evidence>
<dbReference type="PROSITE" id="PS50234">
    <property type="entry name" value="VWFA"/>
    <property type="match status" value="1"/>
</dbReference>
<feature type="transmembrane region" description="Helical" evidence="2">
    <location>
        <begin position="631"/>
        <end position="652"/>
    </location>
</feature>
<dbReference type="InterPro" id="IPR002035">
    <property type="entry name" value="VWF_A"/>
</dbReference>
<dbReference type="EMBL" id="BAABIM010000001">
    <property type="protein sequence ID" value="GAA4676775.1"/>
    <property type="molecule type" value="Genomic_DNA"/>
</dbReference>
<feature type="region of interest" description="Disordered" evidence="1">
    <location>
        <begin position="563"/>
        <end position="635"/>
    </location>
</feature>
<reference evidence="6" key="1">
    <citation type="journal article" date="2019" name="Int. J. Syst. Evol. Microbiol.">
        <title>The Global Catalogue of Microorganisms (GCM) 10K type strain sequencing project: providing services to taxonomists for standard genome sequencing and annotation.</title>
        <authorList>
            <consortium name="The Broad Institute Genomics Platform"/>
            <consortium name="The Broad Institute Genome Sequencing Center for Infectious Disease"/>
            <person name="Wu L."/>
            <person name="Ma J."/>
        </authorList>
    </citation>
    <scope>NUCLEOTIDE SEQUENCE [LARGE SCALE GENOMIC DNA]</scope>
    <source>
        <strain evidence="6">JCM 18127</strain>
    </source>
</reference>
<dbReference type="RefSeq" id="WP_345263738.1">
    <property type="nucleotide sequence ID" value="NZ_BAABIM010000001.1"/>
</dbReference>
<keyword evidence="2" id="KW-0812">Transmembrane</keyword>
<dbReference type="Proteomes" id="UP001500621">
    <property type="component" value="Unassembled WGS sequence"/>
</dbReference>
<protein>
    <submittedName>
        <fullName evidence="5">VWA domain-containing protein</fullName>
    </submittedName>
</protein>
<dbReference type="Gene3D" id="3.40.50.410">
    <property type="entry name" value="von Willebrand factor, type A domain"/>
    <property type="match status" value="1"/>
</dbReference>
<organism evidence="5 6">
    <name type="scientific">Nocardioides nanhaiensis</name>
    <dbReference type="NCBI Taxonomy" id="1476871"/>
    <lineage>
        <taxon>Bacteria</taxon>
        <taxon>Bacillati</taxon>
        <taxon>Actinomycetota</taxon>
        <taxon>Actinomycetes</taxon>
        <taxon>Propionibacteriales</taxon>
        <taxon>Nocardioidaceae</taxon>
        <taxon>Nocardioides</taxon>
    </lineage>
</organism>
<name>A0ABP8W156_9ACTN</name>
<keyword evidence="2" id="KW-0472">Membrane</keyword>
<evidence type="ECO:0000313" key="6">
    <source>
        <dbReference type="Proteomes" id="UP001500621"/>
    </source>
</evidence>
<feature type="domain" description="VWFA" evidence="4">
    <location>
        <begin position="40"/>
        <end position="224"/>
    </location>
</feature>
<evidence type="ECO:0000256" key="3">
    <source>
        <dbReference type="SAM" id="SignalP"/>
    </source>
</evidence>
<evidence type="ECO:0000256" key="2">
    <source>
        <dbReference type="SAM" id="Phobius"/>
    </source>
</evidence>
<evidence type="ECO:0000256" key="1">
    <source>
        <dbReference type="SAM" id="MobiDB-lite"/>
    </source>
</evidence>
<keyword evidence="2" id="KW-1133">Transmembrane helix</keyword>